<dbReference type="Proteomes" id="UP000004348">
    <property type="component" value="Chromosome"/>
</dbReference>
<reference evidence="2" key="1">
    <citation type="journal article" date="2011" name="PLoS ONE">
        <title>Genome of a low-salinity ammonia-oxidizing archaeon determined by single-cell and metagenomic analysis.</title>
        <authorList>
            <person name="Blainey P.C."/>
            <person name="Mosier A.C."/>
            <person name="Potanina A."/>
            <person name="Francis C.A."/>
            <person name="Quake S.R."/>
        </authorList>
    </citation>
    <scope>NUCLEOTIDE SEQUENCE [LARGE SCALE GENOMIC DNA]</scope>
    <source>
        <strain evidence="2">SFB1</strain>
    </source>
</reference>
<evidence type="ECO:0000259" key="1">
    <source>
        <dbReference type="Pfam" id="PF01927"/>
    </source>
</evidence>
<organism evidence="2">
    <name type="scientific">Candidatus Nitrosarchaeum limnium SFB1</name>
    <dbReference type="NCBI Taxonomy" id="886738"/>
    <lineage>
        <taxon>Archaea</taxon>
        <taxon>Nitrososphaerota</taxon>
        <taxon>Nitrososphaeria</taxon>
        <taxon>Nitrosopumilales</taxon>
        <taxon>Nitrosopumilaceae</taxon>
        <taxon>Nitrosarchaeum</taxon>
    </lineage>
</organism>
<feature type="domain" description="Mut7-C RNAse" evidence="1">
    <location>
        <begin position="11"/>
        <end position="156"/>
    </location>
</feature>
<dbReference type="InterPro" id="IPR002782">
    <property type="entry name" value="Mut7-C_RNAse_dom"/>
</dbReference>
<accession>F3KM71</accession>
<sequence length="165" mass="19264">MLLKISDEPIFFVDAMLGSIAKKLRLVGYDSKYFSDIDDEKLIDIARNENRIIISKDEELIKKIQRLGLSSICITKNDEIEQFLEIVTRVNLKRIQINGNTARCTKCNSLTKSIDKNCIKEKIPQRVFNLNEKFWKCGCCNKFYWEGTHIKNLQKFVGNINERLQ</sequence>
<dbReference type="PANTHER" id="PTHR39081:SF1">
    <property type="entry name" value="MUT7-C RNASE DOMAIN-CONTAINING PROTEIN"/>
    <property type="match status" value="1"/>
</dbReference>
<evidence type="ECO:0000313" key="2">
    <source>
        <dbReference type="EMBL" id="EGG41590.1"/>
    </source>
</evidence>
<name>F3KM71_9ARCH</name>
<dbReference type="AlphaFoldDB" id="F3KM71"/>
<dbReference type="STRING" id="886738.Nlim_1601"/>
<dbReference type="Pfam" id="PF01927">
    <property type="entry name" value="Mut7-C"/>
    <property type="match status" value="1"/>
</dbReference>
<dbReference type="HOGENOM" id="CLU_112469_1_0_2"/>
<comment type="caution">
    <text evidence="2">The sequence shown here is derived from an EMBL/GenBank/DDBJ whole genome shotgun (WGS) entry which is preliminary data.</text>
</comment>
<dbReference type="PANTHER" id="PTHR39081">
    <property type="entry name" value="MUT7-C DOMAIN-CONTAINING PROTEIN"/>
    <property type="match status" value="1"/>
</dbReference>
<protein>
    <recommendedName>
        <fullName evidence="1">Mut7-C RNAse domain-containing protein</fullName>
    </recommendedName>
</protein>
<proteinExistence type="predicted"/>
<dbReference type="EMBL" id="AEGP01000051">
    <property type="protein sequence ID" value="EGG41590.1"/>
    <property type="molecule type" value="Genomic_DNA"/>
</dbReference>
<gene>
    <name evidence="2" type="ORF">Nlim_1601</name>
</gene>